<organism evidence="1 2">
    <name type="scientific">Aequorivita xiaoshiensis</name>
    <dbReference type="NCBI Taxonomy" id="2874476"/>
    <lineage>
        <taxon>Bacteria</taxon>
        <taxon>Pseudomonadati</taxon>
        <taxon>Bacteroidota</taxon>
        <taxon>Flavobacteriia</taxon>
        <taxon>Flavobacteriales</taxon>
        <taxon>Flavobacteriaceae</taxon>
        <taxon>Aequorivita</taxon>
    </lineage>
</organism>
<sequence>MKLFLKCREAACLCDKYQYKEISISDKLKLKLHLLLCKLCNKYAKKNQKLTNTLKAVEIKTLNPDSKLQLKEKLQKELADKLNT</sequence>
<evidence type="ECO:0000313" key="2">
    <source>
        <dbReference type="Proteomes" id="UP001139462"/>
    </source>
</evidence>
<dbReference type="Proteomes" id="UP001139462">
    <property type="component" value="Unassembled WGS sequence"/>
</dbReference>
<evidence type="ECO:0008006" key="3">
    <source>
        <dbReference type="Google" id="ProtNLM"/>
    </source>
</evidence>
<accession>A0A9X1U4J8</accession>
<dbReference type="EMBL" id="JAIRBB010000001">
    <property type="protein sequence ID" value="MCG2429568.1"/>
    <property type="molecule type" value="Genomic_DNA"/>
</dbReference>
<protein>
    <recommendedName>
        <fullName evidence="3">Glycine dehydrogenase</fullName>
    </recommendedName>
</protein>
<comment type="caution">
    <text evidence="1">The sequence shown here is derived from an EMBL/GenBank/DDBJ whole genome shotgun (WGS) entry which is preliminary data.</text>
</comment>
<gene>
    <name evidence="1" type="ORF">K8344_00410</name>
</gene>
<name>A0A9X1U4J8_9FLAO</name>
<reference evidence="1" key="1">
    <citation type="submission" date="2021-09" db="EMBL/GenBank/DDBJ databases">
        <title>Genome of Aequorivita sp. strain F64183.</title>
        <authorList>
            <person name="Wang Y."/>
        </authorList>
    </citation>
    <scope>NUCLEOTIDE SEQUENCE</scope>
    <source>
        <strain evidence="1">F64183</strain>
    </source>
</reference>
<proteinExistence type="predicted"/>
<dbReference type="RefSeq" id="WP_237606289.1">
    <property type="nucleotide sequence ID" value="NZ_JAIRBB010000001.1"/>
</dbReference>
<dbReference type="AlphaFoldDB" id="A0A9X1U4J8"/>
<evidence type="ECO:0000313" key="1">
    <source>
        <dbReference type="EMBL" id="MCG2429568.1"/>
    </source>
</evidence>
<keyword evidence="2" id="KW-1185">Reference proteome</keyword>